<sequence length="254" mass="29370">METMQQTLNLVAQILQQQQVNRQMALDEQIMKQQELMSRNMVVLRILKMMAEDDPEAFLESFEQATMATGLDKSSWAAKVRVLLVGPIQAAYRAPSCLAAQDYDHVKEQILYSLDITPENYQQMFCARKKKEDKTPWVLLQKLTDLQERWIQPTRAAWEEIMDAFLLEQFLVDLEQNTQRWVRRHHPKTSQEALQLAEGFDCAQNEIPQDKPGTLMSTKPNKRRGDQEGRTPTQVLLSGSTCFHCGKKGHFSQE</sequence>
<reference evidence="3 4" key="1">
    <citation type="journal article" date="2012" name="Genome Biol.">
        <title>Sequencing three crocodilian genomes to illuminate the evolution of archosaurs and amniotes.</title>
        <authorList>
            <person name="St John J.A."/>
            <person name="Braun E.L."/>
            <person name="Isberg S.R."/>
            <person name="Miles L.G."/>
            <person name="Chong A.Y."/>
            <person name="Gongora J."/>
            <person name="Dalzell P."/>
            <person name="Moran C."/>
            <person name="Bed'hom B."/>
            <person name="Abzhanov A."/>
            <person name="Burgess S.C."/>
            <person name="Cooksey A.M."/>
            <person name="Castoe T.A."/>
            <person name="Crawford N.G."/>
            <person name="Densmore L.D."/>
            <person name="Drew J.C."/>
            <person name="Edwards S.V."/>
            <person name="Faircloth B.C."/>
            <person name="Fujita M.K."/>
            <person name="Greenwold M.J."/>
            <person name="Hoffmann F.G."/>
            <person name="Howard J.M."/>
            <person name="Iguchi T."/>
            <person name="Janes D.E."/>
            <person name="Khan S.Y."/>
            <person name="Kohno S."/>
            <person name="de Koning A.J."/>
            <person name="Lance S.L."/>
            <person name="McCarthy F.M."/>
            <person name="McCormack J.E."/>
            <person name="Merchant M.E."/>
            <person name="Peterson D.G."/>
            <person name="Pollock D.D."/>
            <person name="Pourmand N."/>
            <person name="Raney B.J."/>
            <person name="Roessler K.A."/>
            <person name="Sanford J.R."/>
            <person name="Sawyer R.H."/>
            <person name="Schmidt C.J."/>
            <person name="Triplett E.W."/>
            <person name="Tuberville T.D."/>
            <person name="Venegas-Anaya M."/>
            <person name="Howard J.T."/>
            <person name="Jarvis E.D."/>
            <person name="Guillette L.J.Jr."/>
            <person name="Glenn T.C."/>
            <person name="Green R.E."/>
            <person name="Ray D.A."/>
        </authorList>
    </citation>
    <scope>NUCLEOTIDE SEQUENCE [LARGE SCALE GENOMIC DNA]</scope>
    <source>
        <strain evidence="3">KSC_2009_1</strain>
    </source>
</reference>
<comment type="caution">
    <text evidence="3">The sequence shown here is derived from an EMBL/GenBank/DDBJ whole genome shotgun (WGS) entry which is preliminary data.</text>
</comment>
<evidence type="ECO:0000259" key="2">
    <source>
        <dbReference type="PROSITE" id="PS50804"/>
    </source>
</evidence>
<dbReference type="Proteomes" id="UP000050525">
    <property type="component" value="Unassembled WGS sequence"/>
</dbReference>
<dbReference type="PANTHER" id="PTHR46888">
    <property type="entry name" value="ZINC KNUCKLE DOMAINCONTAINING PROTEIN-RELATED"/>
    <property type="match status" value="1"/>
</dbReference>
<dbReference type="PROSITE" id="PS50804">
    <property type="entry name" value="SCAN_BOX"/>
    <property type="match status" value="1"/>
</dbReference>
<evidence type="ECO:0000313" key="3">
    <source>
        <dbReference type="EMBL" id="KYO27768.1"/>
    </source>
</evidence>
<organism evidence="3 4">
    <name type="scientific">Alligator mississippiensis</name>
    <name type="common">American alligator</name>
    <dbReference type="NCBI Taxonomy" id="8496"/>
    <lineage>
        <taxon>Eukaryota</taxon>
        <taxon>Metazoa</taxon>
        <taxon>Chordata</taxon>
        <taxon>Craniata</taxon>
        <taxon>Vertebrata</taxon>
        <taxon>Euteleostomi</taxon>
        <taxon>Archelosauria</taxon>
        <taxon>Archosauria</taxon>
        <taxon>Crocodylia</taxon>
        <taxon>Alligatoridae</taxon>
        <taxon>Alligatorinae</taxon>
        <taxon>Alligator</taxon>
    </lineage>
</organism>
<accession>A0A151MTG9</accession>
<evidence type="ECO:0000256" key="1">
    <source>
        <dbReference type="SAM" id="MobiDB-lite"/>
    </source>
</evidence>
<dbReference type="Gene3D" id="1.10.4020.10">
    <property type="entry name" value="DNA breaking-rejoining enzymes"/>
    <property type="match status" value="1"/>
</dbReference>
<dbReference type="InterPro" id="IPR038269">
    <property type="entry name" value="SCAN_sf"/>
</dbReference>
<protein>
    <recommendedName>
        <fullName evidence="2">SCAN box domain-containing protein</fullName>
    </recommendedName>
</protein>
<dbReference type="SUPFAM" id="SSF47353">
    <property type="entry name" value="Retrovirus capsid dimerization domain-like"/>
    <property type="match status" value="1"/>
</dbReference>
<evidence type="ECO:0000313" key="4">
    <source>
        <dbReference type="Proteomes" id="UP000050525"/>
    </source>
</evidence>
<proteinExistence type="predicted"/>
<dbReference type="InterPro" id="IPR003309">
    <property type="entry name" value="SCAN_dom"/>
</dbReference>
<name>A0A151MTG9_ALLMI</name>
<dbReference type="AlphaFoldDB" id="A0A151MTG9"/>
<dbReference type="Pfam" id="PF02023">
    <property type="entry name" value="SCAN"/>
    <property type="match status" value="1"/>
</dbReference>
<feature type="region of interest" description="Disordered" evidence="1">
    <location>
        <begin position="205"/>
        <end position="233"/>
    </location>
</feature>
<gene>
    <name evidence="3" type="ORF">Y1Q_0005313</name>
</gene>
<feature type="domain" description="SCAN box" evidence="2">
    <location>
        <begin position="122"/>
        <end position="201"/>
    </location>
</feature>
<dbReference type="PANTHER" id="PTHR46888:SF1">
    <property type="entry name" value="RIBONUCLEASE H"/>
    <property type="match status" value="1"/>
</dbReference>
<dbReference type="SMART" id="SM00431">
    <property type="entry name" value="SCAN"/>
    <property type="match status" value="1"/>
</dbReference>
<keyword evidence="4" id="KW-1185">Reference proteome</keyword>
<dbReference type="EMBL" id="AKHW03005127">
    <property type="protein sequence ID" value="KYO27768.1"/>
    <property type="molecule type" value="Genomic_DNA"/>
</dbReference>